<dbReference type="PROSITE" id="PS50222">
    <property type="entry name" value="EF_HAND_2"/>
    <property type="match status" value="2"/>
</dbReference>
<evidence type="ECO:0000256" key="4">
    <source>
        <dbReference type="ARBA" id="ARBA00022837"/>
    </source>
</evidence>
<dbReference type="CDD" id="cd00051">
    <property type="entry name" value="EFh"/>
    <property type="match status" value="1"/>
</dbReference>
<dbReference type="InterPro" id="IPR002048">
    <property type="entry name" value="EF_hand_dom"/>
</dbReference>
<evidence type="ECO:0000259" key="6">
    <source>
        <dbReference type="PROSITE" id="PS50222"/>
    </source>
</evidence>
<evidence type="ECO:0000256" key="2">
    <source>
        <dbReference type="ARBA" id="ARBA00022670"/>
    </source>
</evidence>
<dbReference type="GO" id="GO:0006508">
    <property type="term" value="P:proteolysis"/>
    <property type="evidence" value="ECO:0007669"/>
    <property type="project" value="UniProtKB-KW"/>
</dbReference>
<evidence type="ECO:0000313" key="9">
    <source>
        <dbReference type="Proteomes" id="UP000649617"/>
    </source>
</evidence>
<dbReference type="Gene3D" id="1.10.238.10">
    <property type="entry name" value="EF-hand"/>
    <property type="match status" value="1"/>
</dbReference>
<feature type="domain" description="PPPDE" evidence="7">
    <location>
        <begin position="269"/>
        <end position="400"/>
    </location>
</feature>
<dbReference type="Pfam" id="PF05903">
    <property type="entry name" value="Peptidase_C97"/>
    <property type="match status" value="1"/>
</dbReference>
<dbReference type="PROSITE" id="PS00018">
    <property type="entry name" value="EF_HAND_1"/>
    <property type="match status" value="1"/>
</dbReference>
<dbReference type="SUPFAM" id="SSF47473">
    <property type="entry name" value="EF-hand"/>
    <property type="match status" value="1"/>
</dbReference>
<name>A0A812S684_SYMPI</name>
<dbReference type="InterPro" id="IPR018247">
    <property type="entry name" value="EF_Hand_1_Ca_BS"/>
</dbReference>
<feature type="region of interest" description="Disordered" evidence="5">
    <location>
        <begin position="1"/>
        <end position="23"/>
    </location>
</feature>
<dbReference type="GO" id="GO:0005509">
    <property type="term" value="F:calcium ion binding"/>
    <property type="evidence" value="ECO:0007669"/>
    <property type="project" value="InterPro"/>
</dbReference>
<evidence type="ECO:0000259" key="7">
    <source>
        <dbReference type="PROSITE" id="PS51858"/>
    </source>
</evidence>
<dbReference type="SMART" id="SM00054">
    <property type="entry name" value="EFh"/>
    <property type="match status" value="2"/>
</dbReference>
<organism evidence="8 9">
    <name type="scientific">Symbiodinium pilosum</name>
    <name type="common">Dinoflagellate</name>
    <dbReference type="NCBI Taxonomy" id="2952"/>
    <lineage>
        <taxon>Eukaryota</taxon>
        <taxon>Sar</taxon>
        <taxon>Alveolata</taxon>
        <taxon>Dinophyceae</taxon>
        <taxon>Suessiales</taxon>
        <taxon>Symbiodiniaceae</taxon>
        <taxon>Symbiodinium</taxon>
    </lineage>
</organism>
<gene>
    <name evidence="8" type="primary">desi1</name>
    <name evidence="8" type="ORF">SPIL2461_LOCUS11812</name>
</gene>
<dbReference type="PANTHER" id="PTHR12378">
    <property type="entry name" value="DESUMOYLATING ISOPEPTIDASE"/>
    <property type="match status" value="1"/>
</dbReference>
<dbReference type="InterPro" id="IPR008580">
    <property type="entry name" value="PPPDE_dom"/>
</dbReference>
<feature type="domain" description="EF-hand" evidence="6">
    <location>
        <begin position="148"/>
        <end position="183"/>
    </location>
</feature>
<dbReference type="PANTHER" id="PTHR12378:SF7">
    <property type="entry name" value="DESUMOYLATING ISOPEPTIDASE 1"/>
    <property type="match status" value="1"/>
</dbReference>
<protein>
    <submittedName>
        <fullName evidence="8">Desi1 protein</fullName>
    </submittedName>
</protein>
<keyword evidence="2" id="KW-0645">Protease</keyword>
<evidence type="ECO:0000313" key="8">
    <source>
        <dbReference type="EMBL" id="CAE7468213.1"/>
    </source>
</evidence>
<proteinExistence type="inferred from homology"/>
<keyword evidence="9" id="KW-1185">Reference proteome</keyword>
<dbReference type="Proteomes" id="UP000649617">
    <property type="component" value="Unassembled WGS sequence"/>
</dbReference>
<evidence type="ECO:0000256" key="1">
    <source>
        <dbReference type="ARBA" id="ARBA00008140"/>
    </source>
</evidence>
<keyword evidence="4" id="KW-0106">Calcium</keyword>
<dbReference type="EMBL" id="CAJNIZ010023335">
    <property type="protein sequence ID" value="CAE7468213.1"/>
    <property type="molecule type" value="Genomic_DNA"/>
</dbReference>
<dbReference type="OrthoDB" id="21221at2759"/>
<dbReference type="Pfam" id="PF13202">
    <property type="entry name" value="EF-hand_5"/>
    <property type="match status" value="2"/>
</dbReference>
<sequence length="400" mass="45458">MEDGDGDELPLKLPRDSDEEDELPLILTRDSVLDYDQPSECEDQLPLKLPRESDDEDELPFILKRDSVLEDDQLPLTLPRESHNAALERFLGSDQETLNSVLTNILERFSELDADGSGTITMNELAAHWLSAATEVCKRPLSDSEKELIGASVQRAFDVMDLERDGKINKHEWLHTALLDMHPPGSVATEIITKKLRESEIPDIVAKLVHTWLSSDEMVCGMVTRKMLSTNLCFDPDVDTDLLDVLNAMGSDSITYAEFVANALRLTFRPVELYYYDLSKSFASVLSPVLLGQYEEGIWHTSVGVFDQELYFFGYILTCYPGQSAFGQPRKSLHLGHTLRTVEELNEEIKRVYFDYRPDLYDAFDHNCNDLSNHMVQFLLGRSIPDSVPCEICYKESDFK</sequence>
<dbReference type="InterPro" id="IPR042266">
    <property type="entry name" value="PPPDE_sf"/>
</dbReference>
<accession>A0A812S684</accession>
<dbReference type="Gene3D" id="3.90.1720.30">
    <property type="entry name" value="PPPDE domains"/>
    <property type="match status" value="1"/>
</dbReference>
<keyword evidence="3" id="KW-0378">Hydrolase</keyword>
<feature type="domain" description="EF-hand" evidence="6">
    <location>
        <begin position="100"/>
        <end position="135"/>
    </location>
</feature>
<dbReference type="InterPro" id="IPR011992">
    <property type="entry name" value="EF-hand-dom_pair"/>
</dbReference>
<dbReference type="SMART" id="SM01179">
    <property type="entry name" value="DUF862"/>
    <property type="match status" value="1"/>
</dbReference>
<dbReference type="PROSITE" id="PS51858">
    <property type="entry name" value="PPPDE"/>
    <property type="match status" value="1"/>
</dbReference>
<evidence type="ECO:0000256" key="5">
    <source>
        <dbReference type="SAM" id="MobiDB-lite"/>
    </source>
</evidence>
<dbReference type="GO" id="GO:0070646">
    <property type="term" value="P:protein modification by small protein removal"/>
    <property type="evidence" value="ECO:0007669"/>
    <property type="project" value="TreeGrafter"/>
</dbReference>
<evidence type="ECO:0000256" key="3">
    <source>
        <dbReference type="ARBA" id="ARBA00022801"/>
    </source>
</evidence>
<dbReference type="GO" id="GO:0008233">
    <property type="term" value="F:peptidase activity"/>
    <property type="evidence" value="ECO:0007669"/>
    <property type="project" value="UniProtKB-KW"/>
</dbReference>
<comment type="similarity">
    <text evidence="1">Belongs to the DeSI family.</text>
</comment>
<dbReference type="AlphaFoldDB" id="A0A812S684"/>
<reference evidence="8" key="1">
    <citation type="submission" date="2021-02" db="EMBL/GenBank/DDBJ databases">
        <authorList>
            <person name="Dougan E. K."/>
            <person name="Rhodes N."/>
            <person name="Thang M."/>
            <person name="Chan C."/>
        </authorList>
    </citation>
    <scope>NUCLEOTIDE SEQUENCE</scope>
</reference>
<comment type="caution">
    <text evidence="8">The sequence shown here is derived from an EMBL/GenBank/DDBJ whole genome shotgun (WGS) entry which is preliminary data.</text>
</comment>